<evidence type="ECO:0008006" key="3">
    <source>
        <dbReference type="Google" id="ProtNLM"/>
    </source>
</evidence>
<accession>A0AAV3Q6V0</accession>
<sequence>MLGSSPISWKSKKQTTISRSFAEDEYREMAYCCAKVKWELLVNGDITTAHISTHQQLADVFTKALGAPQFSYLLSKLEVRDPRAPA</sequence>
<gene>
    <name evidence="1" type="ORF">LIER_38801</name>
</gene>
<dbReference type="Proteomes" id="UP001454036">
    <property type="component" value="Unassembled WGS sequence"/>
</dbReference>
<evidence type="ECO:0000313" key="2">
    <source>
        <dbReference type="Proteomes" id="UP001454036"/>
    </source>
</evidence>
<dbReference type="PANTHER" id="PTHR11439:SF498">
    <property type="entry name" value="DNAK FAMILY PROTEIN"/>
    <property type="match status" value="1"/>
</dbReference>
<dbReference type="PANTHER" id="PTHR11439">
    <property type="entry name" value="GAG-POL-RELATED RETROTRANSPOSON"/>
    <property type="match status" value="1"/>
</dbReference>
<evidence type="ECO:0000313" key="1">
    <source>
        <dbReference type="EMBL" id="GAA0159131.1"/>
    </source>
</evidence>
<comment type="caution">
    <text evidence="1">The sequence shown here is derived from an EMBL/GenBank/DDBJ whole genome shotgun (WGS) entry which is preliminary data.</text>
</comment>
<dbReference type="CDD" id="cd09272">
    <property type="entry name" value="RNase_HI_RT_Ty1"/>
    <property type="match status" value="1"/>
</dbReference>
<name>A0AAV3Q6V0_LITER</name>
<proteinExistence type="predicted"/>
<organism evidence="1 2">
    <name type="scientific">Lithospermum erythrorhizon</name>
    <name type="common">Purple gromwell</name>
    <name type="synonym">Lithospermum officinale var. erythrorhizon</name>
    <dbReference type="NCBI Taxonomy" id="34254"/>
    <lineage>
        <taxon>Eukaryota</taxon>
        <taxon>Viridiplantae</taxon>
        <taxon>Streptophyta</taxon>
        <taxon>Embryophyta</taxon>
        <taxon>Tracheophyta</taxon>
        <taxon>Spermatophyta</taxon>
        <taxon>Magnoliopsida</taxon>
        <taxon>eudicotyledons</taxon>
        <taxon>Gunneridae</taxon>
        <taxon>Pentapetalae</taxon>
        <taxon>asterids</taxon>
        <taxon>lamiids</taxon>
        <taxon>Boraginales</taxon>
        <taxon>Boraginaceae</taxon>
        <taxon>Boraginoideae</taxon>
        <taxon>Lithospermeae</taxon>
        <taxon>Lithospermum</taxon>
    </lineage>
</organism>
<protein>
    <recommendedName>
        <fullName evidence="3">Copia protein</fullName>
    </recommendedName>
</protein>
<dbReference type="EMBL" id="BAABME010020035">
    <property type="protein sequence ID" value="GAA0159131.1"/>
    <property type="molecule type" value="Genomic_DNA"/>
</dbReference>
<reference evidence="1 2" key="1">
    <citation type="submission" date="2024-01" db="EMBL/GenBank/DDBJ databases">
        <title>The complete chloroplast genome sequence of Lithospermum erythrorhizon: insights into the phylogenetic relationship among Boraginaceae species and the maternal lineages of purple gromwells.</title>
        <authorList>
            <person name="Okada T."/>
            <person name="Watanabe K."/>
        </authorList>
    </citation>
    <scope>NUCLEOTIDE SEQUENCE [LARGE SCALE GENOMIC DNA]</scope>
</reference>
<keyword evidence="2" id="KW-1185">Reference proteome</keyword>
<dbReference type="AlphaFoldDB" id="A0AAV3Q6V0"/>